<dbReference type="Proteomes" id="UP000684084">
    <property type="component" value="Unassembled WGS sequence"/>
</dbReference>
<dbReference type="EMBL" id="CAGKOT010000022">
    <property type="protein sequence ID" value="CAB5366377.1"/>
    <property type="molecule type" value="Genomic_DNA"/>
</dbReference>
<dbReference type="AlphaFoldDB" id="A0A915Z9T9"/>
<sequence>MNESMYQTSENISVWIVGGEQLKKIFRNLLPREVPSKMFYNASFAPNYKFLSNIKYILTLHNLQCNKNLKYNHLLNE</sequence>
<reference evidence="1" key="1">
    <citation type="submission" date="2020-05" db="EMBL/GenBank/DDBJ databases">
        <authorList>
            <person name="Rincon C."/>
            <person name="Sanders R I."/>
            <person name="Robbins C."/>
            <person name="Chaturvedi A."/>
        </authorList>
    </citation>
    <scope>NUCLEOTIDE SEQUENCE</scope>
    <source>
        <strain evidence="1">CHB12</strain>
    </source>
</reference>
<evidence type="ECO:0000313" key="1">
    <source>
        <dbReference type="EMBL" id="CAB5366377.1"/>
    </source>
</evidence>
<gene>
    <name evidence="1" type="ORF">CHRIB12_LOCUS10822</name>
</gene>
<evidence type="ECO:0000313" key="2">
    <source>
        <dbReference type="Proteomes" id="UP000684084"/>
    </source>
</evidence>
<proteinExistence type="predicted"/>
<protein>
    <submittedName>
        <fullName evidence="1">Uncharacterized protein</fullName>
    </submittedName>
</protein>
<comment type="caution">
    <text evidence="1">The sequence shown here is derived from an EMBL/GenBank/DDBJ whole genome shotgun (WGS) entry which is preliminary data.</text>
</comment>
<accession>A0A915Z9T9</accession>
<dbReference type="OrthoDB" id="2307369at2759"/>
<name>A0A915Z9T9_9GLOM</name>
<organism evidence="1 2">
    <name type="scientific">Rhizophagus irregularis</name>
    <dbReference type="NCBI Taxonomy" id="588596"/>
    <lineage>
        <taxon>Eukaryota</taxon>
        <taxon>Fungi</taxon>
        <taxon>Fungi incertae sedis</taxon>
        <taxon>Mucoromycota</taxon>
        <taxon>Glomeromycotina</taxon>
        <taxon>Glomeromycetes</taxon>
        <taxon>Glomerales</taxon>
        <taxon>Glomeraceae</taxon>
        <taxon>Rhizophagus</taxon>
    </lineage>
</organism>